<name>A0A212R1K1_9CHLR</name>
<organism evidence="2 3">
    <name type="scientific">Thermoflexus hugenholtzii JAD2</name>
    <dbReference type="NCBI Taxonomy" id="877466"/>
    <lineage>
        <taxon>Bacteria</taxon>
        <taxon>Bacillati</taxon>
        <taxon>Chloroflexota</taxon>
        <taxon>Thermoflexia</taxon>
        <taxon>Thermoflexales</taxon>
        <taxon>Thermoflexaceae</taxon>
        <taxon>Thermoflexus</taxon>
    </lineage>
</organism>
<dbReference type="SUPFAM" id="SSF51905">
    <property type="entry name" value="FAD/NAD(P)-binding domain"/>
    <property type="match status" value="1"/>
</dbReference>
<dbReference type="PANTHER" id="PTHR43422">
    <property type="entry name" value="THIAMINE THIAZOLE SYNTHASE"/>
    <property type="match status" value="1"/>
</dbReference>
<dbReference type="InParanoid" id="A0A212R1K1"/>
<gene>
    <name evidence="2" type="ORF">SAMN02746019_00000170</name>
</gene>
<keyword evidence="3" id="KW-1185">Reference proteome</keyword>
<evidence type="ECO:0000256" key="1">
    <source>
        <dbReference type="SAM" id="SignalP"/>
    </source>
</evidence>
<evidence type="ECO:0000313" key="2">
    <source>
        <dbReference type="EMBL" id="SNB65889.1"/>
    </source>
</evidence>
<feature type="chain" id="PRO_5012871858" evidence="1">
    <location>
        <begin position="25"/>
        <end position="442"/>
    </location>
</feature>
<evidence type="ECO:0000313" key="3">
    <source>
        <dbReference type="Proteomes" id="UP000197025"/>
    </source>
</evidence>
<dbReference type="PANTHER" id="PTHR43422:SF3">
    <property type="entry name" value="THIAMINE THIAZOLE SYNTHASE"/>
    <property type="match status" value="1"/>
</dbReference>
<accession>A0A212R1K1</accession>
<dbReference type="OrthoDB" id="9790035at2"/>
<dbReference type="Gene3D" id="3.50.50.60">
    <property type="entry name" value="FAD/NAD(P)-binding domain"/>
    <property type="match status" value="1"/>
</dbReference>
<proteinExistence type="predicted"/>
<protein>
    <submittedName>
        <fullName evidence="2">2-polyprenyl-6-methoxyphenol hydroxylase</fullName>
    </submittedName>
</protein>
<feature type="signal peptide" evidence="1">
    <location>
        <begin position="1"/>
        <end position="24"/>
    </location>
</feature>
<dbReference type="Proteomes" id="UP000197025">
    <property type="component" value="Unassembled WGS sequence"/>
</dbReference>
<keyword evidence="1" id="KW-0732">Signal</keyword>
<sequence>MSNRKHAIVIGASMGGLLAARALADFFEQVTLIERDAFPPMGENRKGVPQGRHLHVLLLRGSKILEEMFPGLIADLMARGAPFLDRPEKELIWFDGGGYHARFTNEDGRLGALAVSRPLLEGYVRQRLLALPNVRAIEQCDALGLVPSERVSRVRGVRLLRRAEGSAEEVLEADLVVDAGGRGSRAPKWLAEMGYAPPQEEQVTINVGYSTRLYRRRPEHLNGAKVALITPQPPHLKRGGVILAQEGERWIVGLVGNLGDYPPADEAGFLAFAQSLAAPEVYNVIKDAEPLSDIVTYRFKASLRRHYERLSSFPEGFLVFGDAICSFNPIYGQGMSVAAMEALDLQQALRQGTEQLWWRFFRRAARSIDMPWQIVVSGDLRFPEAEGRRTASIRFINAYMARLHRTAHHDPVVARAFNDVASLLAPPQSLMRPGILWRVLRG</sequence>
<dbReference type="RefSeq" id="WP_088571279.1">
    <property type="nucleotide sequence ID" value="NZ_FYEK01000028.1"/>
</dbReference>
<dbReference type="AlphaFoldDB" id="A0A212R1K1"/>
<dbReference type="InterPro" id="IPR036188">
    <property type="entry name" value="FAD/NAD-bd_sf"/>
</dbReference>
<reference evidence="3" key="1">
    <citation type="submission" date="2017-06" db="EMBL/GenBank/DDBJ databases">
        <authorList>
            <person name="Varghese N."/>
            <person name="Submissions S."/>
        </authorList>
    </citation>
    <scope>NUCLEOTIDE SEQUENCE [LARGE SCALE GENOMIC DNA]</scope>
    <source>
        <strain evidence="3">JAD2</strain>
    </source>
</reference>
<dbReference type="EMBL" id="FYEK01000028">
    <property type="protein sequence ID" value="SNB65889.1"/>
    <property type="molecule type" value="Genomic_DNA"/>
</dbReference>